<dbReference type="STRING" id="59895.A0A118JS87"/>
<dbReference type="AlphaFoldDB" id="A0A118JS87"/>
<organism evidence="13 14">
    <name type="scientific">Cynara cardunculus var. scolymus</name>
    <name type="common">Globe artichoke</name>
    <name type="synonym">Cynara scolymus</name>
    <dbReference type="NCBI Taxonomy" id="59895"/>
    <lineage>
        <taxon>Eukaryota</taxon>
        <taxon>Viridiplantae</taxon>
        <taxon>Streptophyta</taxon>
        <taxon>Embryophyta</taxon>
        <taxon>Tracheophyta</taxon>
        <taxon>Spermatophyta</taxon>
        <taxon>Magnoliopsida</taxon>
        <taxon>eudicotyledons</taxon>
        <taxon>Gunneridae</taxon>
        <taxon>Pentapetalae</taxon>
        <taxon>asterids</taxon>
        <taxon>campanulids</taxon>
        <taxon>Asterales</taxon>
        <taxon>Asteraceae</taxon>
        <taxon>Carduoideae</taxon>
        <taxon>Cardueae</taxon>
        <taxon>Carduinae</taxon>
        <taxon>Cynara</taxon>
    </lineage>
</organism>
<dbReference type="PANTHER" id="PTHR48059:SF19">
    <property type="entry name" value="RECEPTOR-LIKE PROTEIN KINASE 5"/>
    <property type="match status" value="1"/>
</dbReference>
<feature type="domain" description="Disease resistance R13L4/SHOC-2-like LRR" evidence="12">
    <location>
        <begin position="91"/>
        <end position="201"/>
    </location>
</feature>
<feature type="chain" id="PRO_5007159641" evidence="10">
    <location>
        <begin position="24"/>
        <end position="474"/>
    </location>
</feature>
<dbReference type="Pfam" id="PF13855">
    <property type="entry name" value="LRR_8"/>
    <property type="match status" value="1"/>
</dbReference>
<evidence type="ECO:0000256" key="4">
    <source>
        <dbReference type="ARBA" id="ARBA00022692"/>
    </source>
</evidence>
<evidence type="ECO:0000256" key="10">
    <source>
        <dbReference type="SAM" id="SignalP"/>
    </source>
</evidence>
<feature type="domain" description="Leucine-rich repeat-containing N-terminal plant-type" evidence="11">
    <location>
        <begin position="26"/>
        <end position="65"/>
    </location>
</feature>
<dbReference type="EMBL" id="LEKV01005495">
    <property type="protein sequence ID" value="KVH88241.1"/>
    <property type="molecule type" value="Genomic_DNA"/>
</dbReference>
<keyword evidence="7" id="KW-1133">Transmembrane helix</keyword>
<dbReference type="Gramene" id="KVH88241">
    <property type="protein sequence ID" value="KVH88241"/>
    <property type="gene ID" value="Ccrd_024351"/>
</dbReference>
<comment type="similarity">
    <text evidence="9">Belongs to the polygalacturonase-inhibiting protein family.</text>
</comment>
<comment type="caution">
    <text evidence="13">The sequence shown here is derived from an EMBL/GenBank/DDBJ whole genome shotgun (WGS) entry which is preliminary data.</text>
</comment>
<dbReference type="SMART" id="SM00369">
    <property type="entry name" value="LRR_TYP"/>
    <property type="match status" value="6"/>
</dbReference>
<keyword evidence="6" id="KW-0677">Repeat</keyword>
<dbReference type="InterPro" id="IPR051848">
    <property type="entry name" value="PGIP"/>
</dbReference>
<dbReference type="Gene3D" id="3.80.10.10">
    <property type="entry name" value="Ribonuclease Inhibitor"/>
    <property type="match status" value="2"/>
</dbReference>
<evidence type="ECO:0000256" key="7">
    <source>
        <dbReference type="ARBA" id="ARBA00022989"/>
    </source>
</evidence>
<proteinExistence type="inferred from homology"/>
<dbReference type="FunFam" id="3.80.10.10:FF:000095">
    <property type="entry name" value="LRR receptor-like serine/threonine-protein kinase GSO1"/>
    <property type="match status" value="1"/>
</dbReference>
<dbReference type="InterPro" id="IPR001611">
    <property type="entry name" value="Leu-rich_rpt"/>
</dbReference>
<dbReference type="Pfam" id="PF23598">
    <property type="entry name" value="LRR_14"/>
    <property type="match status" value="1"/>
</dbReference>
<evidence type="ECO:0000256" key="2">
    <source>
        <dbReference type="ARBA" id="ARBA00004196"/>
    </source>
</evidence>
<accession>A0A118JS87</accession>
<name>A0A118JS87_CYNCS</name>
<dbReference type="InterPro" id="IPR055414">
    <property type="entry name" value="LRR_R13L4/SHOC2-like"/>
</dbReference>
<evidence type="ECO:0000259" key="11">
    <source>
        <dbReference type="Pfam" id="PF08263"/>
    </source>
</evidence>
<keyword evidence="5 10" id="KW-0732">Signal</keyword>
<evidence type="ECO:0000256" key="3">
    <source>
        <dbReference type="ARBA" id="ARBA00022614"/>
    </source>
</evidence>
<evidence type="ECO:0000256" key="6">
    <source>
        <dbReference type="ARBA" id="ARBA00022737"/>
    </source>
</evidence>
<keyword evidence="8" id="KW-0472">Membrane</keyword>
<evidence type="ECO:0000256" key="1">
    <source>
        <dbReference type="ARBA" id="ARBA00004167"/>
    </source>
</evidence>
<comment type="subcellular location">
    <subcellularLocation>
        <location evidence="2">Cell envelope</location>
    </subcellularLocation>
    <subcellularLocation>
        <location evidence="1">Membrane</location>
        <topology evidence="1">Single-pass membrane protein</topology>
    </subcellularLocation>
</comment>
<evidence type="ECO:0000259" key="12">
    <source>
        <dbReference type="Pfam" id="PF23598"/>
    </source>
</evidence>
<dbReference type="GO" id="GO:0016020">
    <property type="term" value="C:membrane"/>
    <property type="evidence" value="ECO:0007669"/>
    <property type="project" value="UniProtKB-SubCell"/>
</dbReference>
<sequence length="474" mass="52470">MAITTFFSFSFILVLSLFTLISAKCHPDDEQALLSFKSAITADPSAMLSSWKPATDCCIWAGISCQAPNNRVNSISLSGQPNSYLSGTISSSLSKLRFLDGIYLENTRNLSGPFPTVLFHLPNLRYVYIENNKLSGRLPTNIGNLTRLYALSLEGNRFSGKIPSSISKLTELSQLKLGGNHFTGTIPDGIRQLKNLTLLALDRNKLTGSIPDIFTSFSDLRVLRLSYNRFSGNIPASISGLAPLLAYLELGHNSLSRRIPDFLGKFRALDTLDLSWNRFSGTVPKTFGNLTKIFNLDLSHNQLIDPFPVMNVKGIESLDLSYNKFHLKQIPKWVSSSPIIYSLKLAKCGIQMKLDDWNPSETYFYDYIDLSENEINGSSVKLLNRTDYLVGFWGSGNRLKFNLESLKFPATLKTLDLSRNLVYGKVPKAVTGLNSFNVSHNKLCGALPATTFPASSFAGNSCLCGSPLAPWLWK</sequence>
<dbReference type="GO" id="GO:0051707">
    <property type="term" value="P:response to other organism"/>
    <property type="evidence" value="ECO:0007669"/>
    <property type="project" value="UniProtKB-ARBA"/>
</dbReference>
<dbReference type="GO" id="GO:0006952">
    <property type="term" value="P:defense response"/>
    <property type="evidence" value="ECO:0007669"/>
    <property type="project" value="UniProtKB-ARBA"/>
</dbReference>
<keyword evidence="14" id="KW-1185">Reference proteome</keyword>
<dbReference type="InterPro" id="IPR003591">
    <property type="entry name" value="Leu-rich_rpt_typical-subtyp"/>
</dbReference>
<dbReference type="Pfam" id="PF00560">
    <property type="entry name" value="LRR_1"/>
    <property type="match status" value="1"/>
</dbReference>
<gene>
    <name evidence="13" type="ORF">Ccrd_024351</name>
</gene>
<evidence type="ECO:0000313" key="14">
    <source>
        <dbReference type="Proteomes" id="UP000243975"/>
    </source>
</evidence>
<dbReference type="OMA" id="DPFPEMN"/>
<protein>
    <submittedName>
        <fullName evidence="13">Leucine-rich repeat-containing protein</fullName>
    </submittedName>
</protein>
<evidence type="ECO:0000313" key="13">
    <source>
        <dbReference type="EMBL" id="KVH88241.1"/>
    </source>
</evidence>
<evidence type="ECO:0000256" key="8">
    <source>
        <dbReference type="ARBA" id="ARBA00023136"/>
    </source>
</evidence>
<reference evidence="13 14" key="1">
    <citation type="journal article" date="2016" name="Sci. Rep.">
        <title>The genome sequence of the outbreeding globe artichoke constructed de novo incorporating a phase-aware low-pass sequencing strategy of F1 progeny.</title>
        <authorList>
            <person name="Scaglione D."/>
            <person name="Reyes-Chin-Wo S."/>
            <person name="Acquadro A."/>
            <person name="Froenicke L."/>
            <person name="Portis E."/>
            <person name="Beitel C."/>
            <person name="Tirone M."/>
            <person name="Mauro R."/>
            <person name="Lo Monaco A."/>
            <person name="Mauromicale G."/>
            <person name="Faccioli P."/>
            <person name="Cattivelli L."/>
            <person name="Rieseberg L."/>
            <person name="Michelmore R."/>
            <person name="Lanteri S."/>
        </authorList>
    </citation>
    <scope>NUCLEOTIDE SEQUENCE [LARGE SCALE GENOMIC DNA]</scope>
    <source>
        <strain evidence="13">2C</strain>
    </source>
</reference>
<dbReference type="InterPro" id="IPR013210">
    <property type="entry name" value="LRR_N_plant-typ"/>
</dbReference>
<dbReference type="PANTHER" id="PTHR48059">
    <property type="entry name" value="POLYGALACTURONASE INHIBITOR 1"/>
    <property type="match status" value="1"/>
</dbReference>
<dbReference type="InterPro" id="IPR032675">
    <property type="entry name" value="LRR_dom_sf"/>
</dbReference>
<dbReference type="SUPFAM" id="SSF52058">
    <property type="entry name" value="L domain-like"/>
    <property type="match status" value="1"/>
</dbReference>
<dbReference type="Proteomes" id="UP000243975">
    <property type="component" value="Unassembled WGS sequence"/>
</dbReference>
<feature type="signal peptide" evidence="10">
    <location>
        <begin position="1"/>
        <end position="23"/>
    </location>
</feature>
<keyword evidence="4" id="KW-0812">Transmembrane</keyword>
<evidence type="ECO:0000256" key="5">
    <source>
        <dbReference type="ARBA" id="ARBA00022729"/>
    </source>
</evidence>
<keyword evidence="3" id="KW-0433">Leucine-rich repeat</keyword>
<evidence type="ECO:0000256" key="9">
    <source>
        <dbReference type="ARBA" id="ARBA00038043"/>
    </source>
</evidence>
<dbReference type="Pfam" id="PF08263">
    <property type="entry name" value="LRRNT_2"/>
    <property type="match status" value="1"/>
</dbReference>